<sequence>MFVGSSSRAQPVTVPDGSLFREVEFRDIPGWPGEDAAQALAPFLHTCRGLSAWGADRPTGGGGELARLGGRPGAFAGACAEAEGLAEHLGRPAASLGAEAGGAAERRTALARGFFERRFRAFAAGTGMMTGYFEPELRGAEYPVGPFQVPLHAAPPFLSAGAPLPDRAAIEAGALAGMGLELAWVDDPVDAFFLHIQGAGRLRLHDGRVLRVGYAGKNGHPYKAVGRVLLDSGAIPRDRMSMQAIRAWLGTAQPGEAAALLRHNPSYVFFRVLDGLEPGEGPPGTLGVPLTPGRSLAVDPAFIPLGAPVFALTRDPADGAPIRRLLHAQDTGGAIRGPARGDLFWGWGEAAAARAGPMREEAEVFVLVPRGEAAPGAGDVAAAAPALLPAARTAP</sequence>
<dbReference type="Proteomes" id="UP001501588">
    <property type="component" value="Unassembled WGS sequence"/>
</dbReference>
<name>A0ABN1F8F4_9PROT</name>
<dbReference type="PIRSF" id="PIRSF019422">
    <property type="entry name" value="MltA"/>
    <property type="match status" value="1"/>
</dbReference>
<keyword evidence="8" id="KW-1185">Reference proteome</keyword>
<accession>A0ABN1F8F4</accession>
<evidence type="ECO:0000256" key="1">
    <source>
        <dbReference type="ARBA" id="ARBA00001420"/>
    </source>
</evidence>
<dbReference type="Pfam" id="PF03562">
    <property type="entry name" value="MltA"/>
    <property type="match status" value="1"/>
</dbReference>
<comment type="catalytic activity">
    <reaction evidence="1">
        <text>Exolytic cleavage of the (1-&gt;4)-beta-glycosidic linkage between N-acetylmuramic acid (MurNAc) and N-acetylglucosamine (GlcNAc) residues in peptidoglycan, from either the reducing or the non-reducing ends of the peptidoglycan chains, with concomitant formation of a 1,6-anhydrobond in the MurNAc residue.</text>
        <dbReference type="EC" id="4.2.2.n1"/>
    </reaction>
</comment>
<dbReference type="CDD" id="cd14668">
    <property type="entry name" value="mlta_B"/>
    <property type="match status" value="1"/>
</dbReference>
<dbReference type="PANTHER" id="PTHR30124">
    <property type="entry name" value="MEMBRANE-BOUND LYTIC MUREIN TRANSGLYCOSYLASE A"/>
    <property type="match status" value="1"/>
</dbReference>
<protein>
    <recommendedName>
        <fullName evidence="2">peptidoglycan lytic exotransglycosylase</fullName>
        <ecNumber evidence="2">4.2.2.n1</ecNumber>
    </recommendedName>
    <alternativeName>
        <fullName evidence="5">Murein hydrolase A</fullName>
    </alternativeName>
</protein>
<dbReference type="Gene3D" id="2.40.240.50">
    <property type="entry name" value="Barwin-like endoglucanases"/>
    <property type="match status" value="1"/>
</dbReference>
<dbReference type="SMART" id="SM00925">
    <property type="entry name" value="MltA"/>
    <property type="match status" value="1"/>
</dbReference>
<dbReference type="InterPro" id="IPR005300">
    <property type="entry name" value="MltA_B"/>
</dbReference>
<dbReference type="EC" id="4.2.2.n1" evidence="2"/>
<dbReference type="Pfam" id="PF06725">
    <property type="entry name" value="3D"/>
    <property type="match status" value="1"/>
</dbReference>
<evidence type="ECO:0000313" key="7">
    <source>
        <dbReference type="EMBL" id="GAA0585034.1"/>
    </source>
</evidence>
<dbReference type="Gene3D" id="2.40.40.10">
    <property type="entry name" value="RlpA-like domain"/>
    <property type="match status" value="2"/>
</dbReference>
<reference evidence="7 8" key="1">
    <citation type="journal article" date="2019" name="Int. J. Syst. Evol. Microbiol.">
        <title>The Global Catalogue of Microorganisms (GCM) 10K type strain sequencing project: providing services to taxonomists for standard genome sequencing and annotation.</title>
        <authorList>
            <consortium name="The Broad Institute Genomics Platform"/>
            <consortium name="The Broad Institute Genome Sequencing Center for Infectious Disease"/>
            <person name="Wu L."/>
            <person name="Ma J."/>
        </authorList>
    </citation>
    <scope>NUCLEOTIDE SEQUENCE [LARGE SCALE GENOMIC DNA]</scope>
    <source>
        <strain evidence="7 8">JCM 9933</strain>
    </source>
</reference>
<dbReference type="EMBL" id="BAAAFZ010000029">
    <property type="protein sequence ID" value="GAA0585034.1"/>
    <property type="molecule type" value="Genomic_DNA"/>
</dbReference>
<dbReference type="InterPro" id="IPR010611">
    <property type="entry name" value="3D_dom"/>
</dbReference>
<dbReference type="CDD" id="cd14485">
    <property type="entry name" value="mltA_like_LT_A"/>
    <property type="match status" value="1"/>
</dbReference>
<dbReference type="InterPro" id="IPR036908">
    <property type="entry name" value="RlpA-like_sf"/>
</dbReference>
<evidence type="ECO:0000256" key="2">
    <source>
        <dbReference type="ARBA" id="ARBA00012587"/>
    </source>
</evidence>
<evidence type="ECO:0000256" key="3">
    <source>
        <dbReference type="ARBA" id="ARBA00023239"/>
    </source>
</evidence>
<gene>
    <name evidence="7" type="ORF">GCM10009416_24260</name>
</gene>
<keyword evidence="4" id="KW-0961">Cell wall biogenesis/degradation</keyword>
<dbReference type="InterPro" id="IPR026044">
    <property type="entry name" value="MltA"/>
</dbReference>
<organism evidence="7 8">
    <name type="scientific">Craurococcus roseus</name>
    <dbReference type="NCBI Taxonomy" id="77585"/>
    <lineage>
        <taxon>Bacteria</taxon>
        <taxon>Pseudomonadati</taxon>
        <taxon>Pseudomonadota</taxon>
        <taxon>Alphaproteobacteria</taxon>
        <taxon>Acetobacterales</taxon>
        <taxon>Acetobacteraceae</taxon>
        <taxon>Craurococcus</taxon>
    </lineage>
</organism>
<dbReference type="PANTHER" id="PTHR30124:SF0">
    <property type="entry name" value="MEMBRANE-BOUND LYTIC MUREIN TRANSGLYCOSYLASE A"/>
    <property type="match status" value="1"/>
</dbReference>
<feature type="domain" description="Lytic transglycosylase MltA" evidence="6">
    <location>
        <begin position="136"/>
        <end position="271"/>
    </location>
</feature>
<proteinExistence type="predicted"/>
<dbReference type="SUPFAM" id="SSF50685">
    <property type="entry name" value="Barwin-like endoglucanases"/>
    <property type="match status" value="1"/>
</dbReference>
<keyword evidence="3" id="KW-0456">Lyase</keyword>
<evidence type="ECO:0000256" key="5">
    <source>
        <dbReference type="ARBA" id="ARBA00030918"/>
    </source>
</evidence>
<evidence type="ECO:0000313" key="8">
    <source>
        <dbReference type="Proteomes" id="UP001501588"/>
    </source>
</evidence>
<comment type="caution">
    <text evidence="7">The sequence shown here is derived from an EMBL/GenBank/DDBJ whole genome shotgun (WGS) entry which is preliminary data.</text>
</comment>
<evidence type="ECO:0000256" key="4">
    <source>
        <dbReference type="ARBA" id="ARBA00023316"/>
    </source>
</evidence>
<evidence type="ECO:0000259" key="6">
    <source>
        <dbReference type="SMART" id="SM00925"/>
    </source>
</evidence>